<reference evidence="2 3" key="1">
    <citation type="submission" date="2014-11" db="EMBL/GenBank/DDBJ databases">
        <title>Comparative genomic analysis of Cryptosporidium hominis reveals occurrence of genetic recombination in virulent subtypes.</title>
        <authorList>
            <person name="Guo Y."/>
            <person name="Tang K."/>
            <person name="Frace M."/>
            <person name="Li N."/>
            <person name="Roellig D.M."/>
            <person name="Sammons S."/>
            <person name="Knipe K."/>
            <person name="Rowe L."/>
            <person name="Feng Y."/>
            <person name="Xiao L."/>
        </authorList>
    </citation>
    <scope>NUCLEOTIDE SEQUENCE [LARGE SCALE GENOMIC DNA]</scope>
    <source>
        <strain evidence="2">30976</strain>
    </source>
</reference>
<evidence type="ECO:0000256" key="1">
    <source>
        <dbReference type="SAM" id="MobiDB-lite"/>
    </source>
</evidence>
<feature type="region of interest" description="Disordered" evidence="1">
    <location>
        <begin position="38"/>
        <end position="60"/>
    </location>
</feature>
<protein>
    <submittedName>
        <fullName evidence="2">Uncharacterized protein</fullName>
    </submittedName>
</protein>
<sequence length="93" mass="10345">MEYTCEVGKIQEIDINGETEGNHVSNCNYIINCNKKATNGSKNSSDAQTSTTASYSYDDKDSTANTKLNEIYKSNPTKDYSVNLFPFQVETVI</sequence>
<keyword evidence="3" id="KW-1185">Reference proteome</keyword>
<name>A0ABX5BAQ6_CRYHO</name>
<accession>A0ABX5BAQ6</accession>
<feature type="compositionally biased region" description="Polar residues" evidence="1">
    <location>
        <begin position="38"/>
        <end position="55"/>
    </location>
</feature>
<evidence type="ECO:0000313" key="2">
    <source>
        <dbReference type="EMBL" id="PPS93902.1"/>
    </source>
</evidence>
<organism evidence="2 3">
    <name type="scientific">Cryptosporidium hominis</name>
    <dbReference type="NCBI Taxonomy" id="237895"/>
    <lineage>
        <taxon>Eukaryota</taxon>
        <taxon>Sar</taxon>
        <taxon>Alveolata</taxon>
        <taxon>Apicomplexa</taxon>
        <taxon>Conoidasida</taxon>
        <taxon>Coccidia</taxon>
        <taxon>Eucoccidiorida</taxon>
        <taxon>Eimeriorina</taxon>
        <taxon>Cryptosporidiidae</taxon>
        <taxon>Cryptosporidium</taxon>
    </lineage>
</organism>
<comment type="caution">
    <text evidence="2">The sequence shown here is derived from an EMBL/GenBank/DDBJ whole genome shotgun (WGS) entry which is preliminary data.</text>
</comment>
<dbReference type="Proteomes" id="UP001429100">
    <property type="component" value="Unassembled WGS sequence"/>
</dbReference>
<gene>
    <name evidence="2" type="ORF">GY17_00003096</name>
</gene>
<evidence type="ECO:0000313" key="3">
    <source>
        <dbReference type="Proteomes" id="UP001429100"/>
    </source>
</evidence>
<dbReference type="EMBL" id="JTAI01000005">
    <property type="protein sequence ID" value="PPS93902.1"/>
    <property type="molecule type" value="Genomic_DNA"/>
</dbReference>
<proteinExistence type="predicted"/>
<reference evidence="2 3" key="2">
    <citation type="submission" date="2017-10" db="EMBL/GenBank/DDBJ databases">
        <title>Consistent, comparative and evidence-based genome annotation and re-annotation for the closely-related species, Cryptosporidium parvum, C. hominis and C. tyzzeri.</title>
        <authorList>
            <person name="Baptista R.P."/>
            <person name="Li Y."/>
            <person name="Sateriale A."/>
            <person name="Striepen B."/>
            <person name="Kissinger J.C."/>
        </authorList>
    </citation>
    <scope>NUCLEOTIDE SEQUENCE [LARGE SCALE GENOMIC DNA]</scope>
    <source>
        <strain evidence="2">30976</strain>
    </source>
</reference>